<evidence type="ECO:0000256" key="7">
    <source>
        <dbReference type="SAM" id="Phobius"/>
    </source>
</evidence>
<dbReference type="PANTHER" id="PTHR23033">
    <property type="entry name" value="BETA1,3-GALACTOSYLTRANSFERASE"/>
    <property type="match status" value="1"/>
</dbReference>
<dbReference type="PANTHER" id="PTHR23033:SF14">
    <property type="entry name" value="GLYCOPROTEIN-N-ACETYLGALACTOSAMINE 3-BETA-GALACTOSYLTRANSFERASE 1-RELATED"/>
    <property type="match status" value="1"/>
</dbReference>
<evidence type="ECO:0000256" key="4">
    <source>
        <dbReference type="ARBA" id="ARBA00022968"/>
    </source>
</evidence>
<gene>
    <name evidence="8" type="ORF">QSP1433_LOCUS5734</name>
</gene>
<organism evidence="8">
    <name type="scientific">Mucochytrium quahogii</name>
    <dbReference type="NCBI Taxonomy" id="96639"/>
    <lineage>
        <taxon>Eukaryota</taxon>
        <taxon>Sar</taxon>
        <taxon>Stramenopiles</taxon>
        <taxon>Bigyra</taxon>
        <taxon>Labyrinthulomycetes</taxon>
        <taxon>Thraustochytrida</taxon>
        <taxon>Thraustochytriidae</taxon>
        <taxon>Mucochytrium</taxon>
    </lineage>
</organism>
<protein>
    <submittedName>
        <fullName evidence="8">Uncharacterized protein</fullName>
    </submittedName>
</protein>
<dbReference type="AlphaFoldDB" id="A0A7S2RPV2"/>
<keyword evidence="6 7" id="KW-0472">Membrane</keyword>
<evidence type="ECO:0000256" key="2">
    <source>
        <dbReference type="ARBA" id="ARBA00006462"/>
    </source>
</evidence>
<dbReference type="GO" id="GO:0016263">
    <property type="term" value="F:glycoprotein-N-acetylgalactosamine 3-beta-galactosyltransferase activity"/>
    <property type="evidence" value="ECO:0007669"/>
    <property type="project" value="TreeGrafter"/>
</dbReference>
<accession>A0A7S2RPV2</accession>
<reference evidence="8" key="1">
    <citation type="submission" date="2021-01" db="EMBL/GenBank/DDBJ databases">
        <authorList>
            <person name="Corre E."/>
            <person name="Pelletier E."/>
            <person name="Niang G."/>
            <person name="Scheremetjew M."/>
            <person name="Finn R."/>
            <person name="Kale V."/>
            <person name="Holt S."/>
            <person name="Cochrane G."/>
            <person name="Meng A."/>
            <person name="Brown T."/>
            <person name="Cohen L."/>
        </authorList>
    </citation>
    <scope>NUCLEOTIDE SEQUENCE</scope>
    <source>
        <strain evidence="8">NY070348D</strain>
    </source>
</reference>
<evidence type="ECO:0000256" key="5">
    <source>
        <dbReference type="ARBA" id="ARBA00022989"/>
    </source>
</evidence>
<name>A0A7S2RPV2_9STRA</name>
<sequence>MNLKHPNKKSLLSRYGSRSKQHRFMWGAFLTFVSLVVFLSIHEKQMFVAHVTKPPTHAPKLAAAVENVYEPSKNVENTRTTRVEEIDFPFIRPKTILKSTRHKLYCMVPTVYHPHRFEKLRAVAETWGKRCDVIKFFIDPPTNGEVFPDVFVSDNMTVPMIQVPLQRVNDVQASDKKYPNKSCTLNGRRLACRHIWEKVWRSWVWVAENDLETADWFFKVDDDSFIFPEFIRYFLEVFGWDAKDTYYFGHVSELASTPFVNGAVVGLSKGTLGKVAEKYRQMPREYGDRSKFKHNRCVDRDGATQEITESICLKDLGIMPTSVHDSQKKLTISLFRLSDSLFMRKREGSTSWYWYKKPRDVICCSETPMAFHWYKHPENLLKLDHILYGDSDYLHETYLSRNLSDMLLENPSQSVRPVITEHGRIPLFKYHREVEYLYRVRMNLASFRHILANPEDISSVY</sequence>
<proteinExistence type="inferred from homology"/>
<feature type="transmembrane region" description="Helical" evidence="7">
    <location>
        <begin position="24"/>
        <end position="41"/>
    </location>
</feature>
<dbReference type="InterPro" id="IPR026050">
    <property type="entry name" value="C1GALT1/C1GALT1_chp1"/>
</dbReference>
<dbReference type="EMBL" id="HBHK01009272">
    <property type="protein sequence ID" value="CAD9677289.1"/>
    <property type="molecule type" value="Transcribed_RNA"/>
</dbReference>
<keyword evidence="4" id="KW-0735">Signal-anchor</keyword>
<dbReference type="Gene3D" id="3.90.550.50">
    <property type="match status" value="1"/>
</dbReference>
<keyword evidence="5 7" id="KW-1133">Transmembrane helix</keyword>
<evidence type="ECO:0000256" key="1">
    <source>
        <dbReference type="ARBA" id="ARBA00004606"/>
    </source>
</evidence>
<comment type="similarity">
    <text evidence="2">Belongs to the glycosyltransferase 31 family. Beta3-Gal-T subfamily.</text>
</comment>
<evidence type="ECO:0000256" key="6">
    <source>
        <dbReference type="ARBA" id="ARBA00023136"/>
    </source>
</evidence>
<keyword evidence="3 7" id="KW-0812">Transmembrane</keyword>
<evidence type="ECO:0000313" key="8">
    <source>
        <dbReference type="EMBL" id="CAD9677289.1"/>
    </source>
</evidence>
<dbReference type="GO" id="GO:0016020">
    <property type="term" value="C:membrane"/>
    <property type="evidence" value="ECO:0007669"/>
    <property type="project" value="UniProtKB-SubCell"/>
</dbReference>
<evidence type="ECO:0000256" key="3">
    <source>
        <dbReference type="ARBA" id="ARBA00022692"/>
    </source>
</evidence>
<comment type="subcellular location">
    <subcellularLocation>
        <location evidence="1">Membrane</location>
        <topology evidence="1">Single-pass type II membrane protein</topology>
    </subcellularLocation>
</comment>